<evidence type="ECO:0000256" key="1">
    <source>
        <dbReference type="SAM" id="Phobius"/>
    </source>
</evidence>
<dbReference type="PANTHER" id="PTHR40465:SF1">
    <property type="entry name" value="DUF6534 DOMAIN-CONTAINING PROTEIN"/>
    <property type="match status" value="1"/>
</dbReference>
<name>A0AAD7NJA9_9AGAR</name>
<dbReference type="PANTHER" id="PTHR40465">
    <property type="entry name" value="CHROMOSOME 1, WHOLE GENOME SHOTGUN SEQUENCE"/>
    <property type="match status" value="1"/>
</dbReference>
<feature type="transmembrane region" description="Helical" evidence="1">
    <location>
        <begin position="134"/>
        <end position="158"/>
    </location>
</feature>
<accession>A0AAD7NJA9</accession>
<feature type="domain" description="DUF6534" evidence="2">
    <location>
        <begin position="181"/>
        <end position="267"/>
    </location>
</feature>
<organism evidence="3 4">
    <name type="scientific">Mycena metata</name>
    <dbReference type="NCBI Taxonomy" id="1033252"/>
    <lineage>
        <taxon>Eukaryota</taxon>
        <taxon>Fungi</taxon>
        <taxon>Dikarya</taxon>
        <taxon>Basidiomycota</taxon>
        <taxon>Agaricomycotina</taxon>
        <taxon>Agaricomycetes</taxon>
        <taxon>Agaricomycetidae</taxon>
        <taxon>Agaricales</taxon>
        <taxon>Marasmiineae</taxon>
        <taxon>Mycenaceae</taxon>
        <taxon>Mycena</taxon>
    </lineage>
</organism>
<keyword evidence="4" id="KW-1185">Reference proteome</keyword>
<keyword evidence="1" id="KW-0812">Transmembrane</keyword>
<evidence type="ECO:0000259" key="2">
    <source>
        <dbReference type="Pfam" id="PF20152"/>
    </source>
</evidence>
<keyword evidence="1" id="KW-0472">Membrane</keyword>
<gene>
    <name evidence="3" type="ORF">B0H16DRAFT_1884043</name>
</gene>
<keyword evidence="1" id="KW-1133">Transmembrane helix</keyword>
<sequence length="365" mass="40818">MAGTGVELLFGPMLIGVLLSTALYGVMVVQMLVYYQTYPTDARWIRYFLLYLFIVETVDIAVQIGVIYEPLIVRYGLRLNPPYPTFVNVQFQGTQNALITSPLLLPGVAISLVMASTPIQLFTAWRISVITESIVVPFLISALSLVSFVGASLVTYFVTIRNEFVKFQSFSWAVVIWLISAAIVDVVIAAKLTHSLTQRRTGFSAMDGQINRVVRLTVQTGAITALCALVDVILFLVFPHTTLQFIVDFPLAKLYVLCLLSTLNARSRGRVRDVERMPNALFKEDTTMTSMSTTAPSQVQTHLSREPTVRTMQTLYPPPPNMYAAPTHSPTDTLVDRQKSTLFDDQQELESHVRIAYTGERPRRI</sequence>
<comment type="caution">
    <text evidence="3">The sequence shown here is derived from an EMBL/GenBank/DDBJ whole genome shotgun (WGS) entry which is preliminary data.</text>
</comment>
<protein>
    <recommendedName>
        <fullName evidence="2">DUF6534 domain-containing protein</fullName>
    </recommendedName>
</protein>
<evidence type="ECO:0000313" key="4">
    <source>
        <dbReference type="Proteomes" id="UP001215598"/>
    </source>
</evidence>
<proteinExistence type="predicted"/>
<feature type="transmembrane region" description="Helical" evidence="1">
    <location>
        <begin position="243"/>
        <end position="263"/>
    </location>
</feature>
<dbReference type="InterPro" id="IPR045339">
    <property type="entry name" value="DUF6534"/>
</dbReference>
<dbReference type="Pfam" id="PF20152">
    <property type="entry name" value="DUF6534"/>
    <property type="match status" value="1"/>
</dbReference>
<feature type="transmembrane region" description="Helical" evidence="1">
    <location>
        <begin position="103"/>
        <end position="122"/>
    </location>
</feature>
<dbReference type="Proteomes" id="UP001215598">
    <property type="component" value="Unassembled WGS sequence"/>
</dbReference>
<dbReference type="EMBL" id="JARKIB010000032">
    <property type="protein sequence ID" value="KAJ7762596.1"/>
    <property type="molecule type" value="Genomic_DNA"/>
</dbReference>
<feature type="transmembrane region" description="Helical" evidence="1">
    <location>
        <begin position="170"/>
        <end position="192"/>
    </location>
</feature>
<feature type="transmembrane region" description="Helical" evidence="1">
    <location>
        <begin position="47"/>
        <end position="68"/>
    </location>
</feature>
<feature type="transmembrane region" description="Helical" evidence="1">
    <location>
        <begin position="12"/>
        <end position="35"/>
    </location>
</feature>
<dbReference type="AlphaFoldDB" id="A0AAD7NJA9"/>
<feature type="transmembrane region" description="Helical" evidence="1">
    <location>
        <begin position="213"/>
        <end position="237"/>
    </location>
</feature>
<evidence type="ECO:0000313" key="3">
    <source>
        <dbReference type="EMBL" id="KAJ7762596.1"/>
    </source>
</evidence>
<reference evidence="3" key="1">
    <citation type="submission" date="2023-03" db="EMBL/GenBank/DDBJ databases">
        <title>Massive genome expansion in bonnet fungi (Mycena s.s.) driven by repeated elements and novel gene families across ecological guilds.</title>
        <authorList>
            <consortium name="Lawrence Berkeley National Laboratory"/>
            <person name="Harder C.B."/>
            <person name="Miyauchi S."/>
            <person name="Viragh M."/>
            <person name="Kuo A."/>
            <person name="Thoen E."/>
            <person name="Andreopoulos B."/>
            <person name="Lu D."/>
            <person name="Skrede I."/>
            <person name="Drula E."/>
            <person name="Henrissat B."/>
            <person name="Morin E."/>
            <person name="Kohler A."/>
            <person name="Barry K."/>
            <person name="LaButti K."/>
            <person name="Morin E."/>
            <person name="Salamov A."/>
            <person name="Lipzen A."/>
            <person name="Mereny Z."/>
            <person name="Hegedus B."/>
            <person name="Baldrian P."/>
            <person name="Stursova M."/>
            <person name="Weitz H."/>
            <person name="Taylor A."/>
            <person name="Grigoriev I.V."/>
            <person name="Nagy L.G."/>
            <person name="Martin F."/>
            <person name="Kauserud H."/>
        </authorList>
    </citation>
    <scope>NUCLEOTIDE SEQUENCE</scope>
    <source>
        <strain evidence="3">CBHHK182m</strain>
    </source>
</reference>